<dbReference type="InterPro" id="IPR001123">
    <property type="entry name" value="LeuE-type"/>
</dbReference>
<feature type="transmembrane region" description="Helical" evidence="6">
    <location>
        <begin position="152"/>
        <end position="172"/>
    </location>
</feature>
<evidence type="ECO:0000313" key="8">
    <source>
        <dbReference type="Proteomes" id="UP001271769"/>
    </source>
</evidence>
<keyword evidence="4 6" id="KW-1133">Transmembrane helix</keyword>
<dbReference type="Pfam" id="PF01810">
    <property type="entry name" value="LysE"/>
    <property type="match status" value="1"/>
</dbReference>
<feature type="transmembrane region" description="Helical" evidence="6">
    <location>
        <begin position="41"/>
        <end position="62"/>
    </location>
</feature>
<name>A0ABU5DWK8_9PROT</name>
<evidence type="ECO:0000256" key="1">
    <source>
        <dbReference type="ARBA" id="ARBA00004651"/>
    </source>
</evidence>
<dbReference type="PANTHER" id="PTHR30086">
    <property type="entry name" value="ARGININE EXPORTER PROTEIN ARGO"/>
    <property type="match status" value="1"/>
</dbReference>
<comment type="subcellular location">
    <subcellularLocation>
        <location evidence="1">Cell membrane</location>
        <topology evidence="1">Multi-pass membrane protein</topology>
    </subcellularLocation>
</comment>
<keyword evidence="5 6" id="KW-0472">Membrane</keyword>
<dbReference type="EMBL" id="JAXCLX010000001">
    <property type="protein sequence ID" value="MDY0871680.1"/>
    <property type="molecule type" value="Genomic_DNA"/>
</dbReference>
<protein>
    <submittedName>
        <fullName evidence="7">LysE family translocator</fullName>
    </submittedName>
</protein>
<proteinExistence type="predicted"/>
<evidence type="ECO:0000256" key="6">
    <source>
        <dbReference type="SAM" id="Phobius"/>
    </source>
</evidence>
<feature type="transmembrane region" description="Helical" evidence="6">
    <location>
        <begin position="68"/>
        <end position="88"/>
    </location>
</feature>
<keyword evidence="8" id="KW-1185">Reference proteome</keyword>
<keyword evidence="3 6" id="KW-0812">Transmembrane</keyword>
<accession>A0ABU5DWK8</accession>
<comment type="caution">
    <text evidence="7">The sequence shown here is derived from an EMBL/GenBank/DDBJ whole genome shotgun (WGS) entry which is preliminary data.</text>
</comment>
<evidence type="ECO:0000256" key="4">
    <source>
        <dbReference type="ARBA" id="ARBA00022989"/>
    </source>
</evidence>
<evidence type="ECO:0000313" key="7">
    <source>
        <dbReference type="EMBL" id="MDY0871680.1"/>
    </source>
</evidence>
<feature type="transmembrane region" description="Helical" evidence="6">
    <location>
        <begin position="6"/>
        <end position="29"/>
    </location>
</feature>
<dbReference type="RefSeq" id="WP_320500110.1">
    <property type="nucleotide sequence ID" value="NZ_JAXCLX010000001.1"/>
</dbReference>
<sequence length="203" mass="21947">MTPMALLIFSGVYALAVLSPGPGVAAVVARALATGHRRTMPFIAGIVCGDLFWFGLVVSGLTVLAHNFYYVFAAIKYVGAAYLLYLAWKLWRAPAKMPEDQDYARGEGLRLALSGFSMTVGNPKTMVFFLAILPQLVVLEEMRWPAILELCVLMPLILFAVMMVYAVLAAKARAFIASPKQMKIVNRTTGGVMAGVAVAVATR</sequence>
<evidence type="ECO:0000256" key="2">
    <source>
        <dbReference type="ARBA" id="ARBA00022475"/>
    </source>
</evidence>
<organism evidence="7 8">
    <name type="scientific">Dongia rigui</name>
    <dbReference type="NCBI Taxonomy" id="940149"/>
    <lineage>
        <taxon>Bacteria</taxon>
        <taxon>Pseudomonadati</taxon>
        <taxon>Pseudomonadota</taxon>
        <taxon>Alphaproteobacteria</taxon>
        <taxon>Rhodospirillales</taxon>
        <taxon>Dongiaceae</taxon>
        <taxon>Dongia</taxon>
    </lineage>
</organism>
<reference evidence="7 8" key="1">
    <citation type="journal article" date="2013" name="Antonie Van Leeuwenhoek">
        <title>Dongia rigui sp. nov., isolated from freshwater of a large wetland in Korea.</title>
        <authorList>
            <person name="Baik K.S."/>
            <person name="Hwang Y.M."/>
            <person name="Choi J.S."/>
            <person name="Kwon J."/>
            <person name="Seong C.N."/>
        </authorList>
    </citation>
    <scope>NUCLEOTIDE SEQUENCE [LARGE SCALE GENOMIC DNA]</scope>
    <source>
        <strain evidence="7 8">04SU4-P</strain>
    </source>
</reference>
<dbReference type="Proteomes" id="UP001271769">
    <property type="component" value="Unassembled WGS sequence"/>
</dbReference>
<feature type="transmembrane region" description="Helical" evidence="6">
    <location>
        <begin position="109"/>
        <end position="132"/>
    </location>
</feature>
<dbReference type="PANTHER" id="PTHR30086:SF20">
    <property type="entry name" value="ARGININE EXPORTER PROTEIN ARGO-RELATED"/>
    <property type="match status" value="1"/>
</dbReference>
<gene>
    <name evidence="7" type="ORF">SMD31_07090</name>
</gene>
<evidence type="ECO:0000256" key="3">
    <source>
        <dbReference type="ARBA" id="ARBA00022692"/>
    </source>
</evidence>
<keyword evidence="2" id="KW-1003">Cell membrane</keyword>
<dbReference type="PIRSF" id="PIRSF006324">
    <property type="entry name" value="LeuE"/>
    <property type="match status" value="1"/>
</dbReference>
<evidence type="ECO:0000256" key="5">
    <source>
        <dbReference type="ARBA" id="ARBA00023136"/>
    </source>
</evidence>